<name>A0A8J3DB67_9BACT</name>
<comment type="caution">
    <text evidence="2">The sequence shown here is derived from an EMBL/GenBank/DDBJ whole genome shotgun (WGS) entry which is preliminary data.</text>
</comment>
<dbReference type="Proteomes" id="UP000598271">
    <property type="component" value="Unassembled WGS sequence"/>
</dbReference>
<evidence type="ECO:0000313" key="2">
    <source>
        <dbReference type="EMBL" id="GHB71520.1"/>
    </source>
</evidence>
<dbReference type="EMBL" id="BMXF01000002">
    <property type="protein sequence ID" value="GHB71520.1"/>
    <property type="molecule type" value="Genomic_DNA"/>
</dbReference>
<dbReference type="AlphaFoldDB" id="A0A8J3DB67"/>
<proteinExistence type="predicted"/>
<keyword evidence="3" id="KW-1185">Reference proteome</keyword>
<accession>A0A8J3DB67</accession>
<feature type="chain" id="PRO_5035239182" evidence="1">
    <location>
        <begin position="22"/>
        <end position="176"/>
    </location>
</feature>
<feature type="signal peptide" evidence="1">
    <location>
        <begin position="1"/>
        <end position="21"/>
    </location>
</feature>
<reference evidence="2 3" key="1">
    <citation type="journal article" date="2014" name="Int. J. Syst. Evol. Microbiol.">
        <title>Complete genome sequence of Corynebacterium casei LMG S-19264T (=DSM 44701T), isolated from a smear-ripened cheese.</title>
        <authorList>
            <consortium name="US DOE Joint Genome Institute (JGI-PGF)"/>
            <person name="Walter F."/>
            <person name="Albersmeier A."/>
            <person name="Kalinowski J."/>
            <person name="Ruckert C."/>
        </authorList>
    </citation>
    <scope>NUCLEOTIDE SEQUENCE [LARGE SCALE GENOMIC DNA]</scope>
    <source>
        <strain evidence="2 3">KCTC 12866</strain>
    </source>
</reference>
<protein>
    <submittedName>
        <fullName evidence="2">Uncharacterized protein</fullName>
    </submittedName>
</protein>
<keyword evidence="1" id="KW-0732">Signal</keyword>
<dbReference type="PROSITE" id="PS51257">
    <property type="entry name" value="PROKAR_LIPOPROTEIN"/>
    <property type="match status" value="1"/>
</dbReference>
<organism evidence="2 3">
    <name type="scientific">Persicitalea jodogahamensis</name>
    <dbReference type="NCBI Taxonomy" id="402147"/>
    <lineage>
        <taxon>Bacteria</taxon>
        <taxon>Pseudomonadati</taxon>
        <taxon>Bacteroidota</taxon>
        <taxon>Cytophagia</taxon>
        <taxon>Cytophagales</taxon>
        <taxon>Spirosomataceae</taxon>
        <taxon>Persicitalea</taxon>
    </lineage>
</organism>
<gene>
    <name evidence="2" type="ORF">GCM10007390_26690</name>
</gene>
<evidence type="ECO:0000256" key="1">
    <source>
        <dbReference type="SAM" id="SignalP"/>
    </source>
</evidence>
<evidence type="ECO:0000313" key="3">
    <source>
        <dbReference type="Proteomes" id="UP000598271"/>
    </source>
</evidence>
<sequence length="176" mass="20169">MKKIYFLVILSLWVFACKHNAGKIDPSNPIELNPNKASLTHNGQLIEFKNIKIEANELDLETGMGLRAFGEEKLEDVNGHNYYIILDYQLDSTKAYRFHKINFGVDKKLGPLSYYRIVYAAHLTPGYNNTNFQHIISTKDSVIDGTFSGKLRSLYDGDIIVEKGTFHLDFKTVRDY</sequence>